<sequence>MKIGEIVQILRKDDCLKEDCPSDPGLWKTVVTVPSDALVILGGVVVCTSGICWGKAFS</sequence>
<evidence type="ECO:0000313" key="1">
    <source>
        <dbReference type="EMBL" id="MED6154738.1"/>
    </source>
</evidence>
<organism evidence="1 2">
    <name type="scientific">Stylosanthes scabra</name>
    <dbReference type="NCBI Taxonomy" id="79078"/>
    <lineage>
        <taxon>Eukaryota</taxon>
        <taxon>Viridiplantae</taxon>
        <taxon>Streptophyta</taxon>
        <taxon>Embryophyta</taxon>
        <taxon>Tracheophyta</taxon>
        <taxon>Spermatophyta</taxon>
        <taxon>Magnoliopsida</taxon>
        <taxon>eudicotyledons</taxon>
        <taxon>Gunneridae</taxon>
        <taxon>Pentapetalae</taxon>
        <taxon>rosids</taxon>
        <taxon>fabids</taxon>
        <taxon>Fabales</taxon>
        <taxon>Fabaceae</taxon>
        <taxon>Papilionoideae</taxon>
        <taxon>50 kb inversion clade</taxon>
        <taxon>dalbergioids sensu lato</taxon>
        <taxon>Dalbergieae</taxon>
        <taxon>Pterocarpus clade</taxon>
        <taxon>Stylosanthes</taxon>
    </lineage>
</organism>
<dbReference type="EMBL" id="JASCZI010103727">
    <property type="protein sequence ID" value="MED6154738.1"/>
    <property type="molecule type" value="Genomic_DNA"/>
</dbReference>
<accession>A0ABU6U4K8</accession>
<name>A0ABU6U4K8_9FABA</name>
<dbReference type="Proteomes" id="UP001341840">
    <property type="component" value="Unassembled WGS sequence"/>
</dbReference>
<protein>
    <submittedName>
        <fullName evidence="1">Uncharacterized protein</fullName>
    </submittedName>
</protein>
<evidence type="ECO:0000313" key="2">
    <source>
        <dbReference type="Proteomes" id="UP001341840"/>
    </source>
</evidence>
<keyword evidence="2" id="KW-1185">Reference proteome</keyword>
<comment type="caution">
    <text evidence="1">The sequence shown here is derived from an EMBL/GenBank/DDBJ whole genome shotgun (WGS) entry which is preliminary data.</text>
</comment>
<proteinExistence type="predicted"/>
<reference evidence="1 2" key="1">
    <citation type="journal article" date="2023" name="Plants (Basel)">
        <title>Bridging the Gap: Combining Genomics and Transcriptomics Approaches to Understand Stylosanthes scabra, an Orphan Legume from the Brazilian Caatinga.</title>
        <authorList>
            <person name="Ferreira-Neto J.R.C."/>
            <person name="da Silva M.D."/>
            <person name="Binneck E."/>
            <person name="de Melo N.F."/>
            <person name="da Silva R.H."/>
            <person name="de Melo A.L.T.M."/>
            <person name="Pandolfi V."/>
            <person name="Bustamante F.O."/>
            <person name="Brasileiro-Vidal A.C."/>
            <person name="Benko-Iseppon A.M."/>
        </authorList>
    </citation>
    <scope>NUCLEOTIDE SEQUENCE [LARGE SCALE GENOMIC DNA]</scope>
    <source>
        <tissue evidence="1">Leaves</tissue>
    </source>
</reference>
<feature type="non-terminal residue" evidence="1">
    <location>
        <position position="58"/>
    </location>
</feature>
<gene>
    <name evidence="1" type="ORF">PIB30_115620</name>
</gene>